<dbReference type="STRING" id="1912961.BU204_17160"/>
<dbReference type="InterPro" id="IPR029063">
    <property type="entry name" value="SAM-dependent_MTases_sf"/>
</dbReference>
<feature type="region of interest" description="Disordered" evidence="4">
    <location>
        <begin position="234"/>
        <end position="254"/>
    </location>
</feature>
<dbReference type="AlphaFoldDB" id="A0A1Q8CPL8"/>
<evidence type="ECO:0000256" key="1">
    <source>
        <dbReference type="ARBA" id="ARBA00023002"/>
    </source>
</evidence>
<name>A0A1Q8CPL8_9PSEU</name>
<comment type="caution">
    <text evidence="7">The sequence shown here is derived from an EMBL/GenBank/DDBJ whole genome shotgun (WGS) entry which is preliminary data.</text>
</comment>
<evidence type="ECO:0000256" key="4">
    <source>
        <dbReference type="SAM" id="MobiDB-lite"/>
    </source>
</evidence>
<gene>
    <name evidence="7" type="ORF">BU204_17160</name>
</gene>
<accession>A0A1Q8CPL8</accession>
<keyword evidence="1" id="KW-0560">Oxidoreductase</keyword>
<evidence type="ECO:0000256" key="2">
    <source>
        <dbReference type="ARBA" id="ARBA00023004"/>
    </source>
</evidence>
<sequence>MTATAEPAMWETNATEHADERLTGRRDPGWWFTGQRPDRGTCPGVGPDGRLTSLPMPDLSVCGRDEVVDYFNNSWTLQETLFAGLQTSEAFYRPPDHGLRHPMIFYYGHPAALYVNKLRVSGLLEAPVDAYLEDVLETGVDEMSWDDMSKNEMRWPSVAAVREYRATVYRTMLQVIESTPFAPDLGRPVTMDDQAWALFLAFEHDRVHLETSSVLIRELPRRLVRQPEEWPLPTPIGRVTESGRPSTESYPDNDLVTIPAGTARLGKPWDFPSFGWDNEYGTREQEVSEFDTARFLVSNGEFHEFVVDGGYRRPELWSEEGERWRRFRNAKWPRWWVQAGPTGLHTFRLRTTFDEIDMPWDWPVCVNYHEAKAFCAWRSQKDDRTYRLPTEFEFNRLRDLPAKPTADDDRVLRAAGDDLRARGVNLNLAWGSESPVDHSPATGHGVHDVGGNLWTWSEDVANPLEGFTVHPYYEDFSVPCFDGQHQMILGGCFVSTGDQASIWARYHFRPHFLQQAGIRLVSAAEPAASAAPPAQAAAPDREEDRYERHEVLDRYLLMHFGDEQDTFGRPDHPLAAAHGYPARVAELLVRAAARAGTPLHRVLDVGSSVGGVAFEIASRVPAEVVGIDRSTQFVDTANALAAGKTVPYERPEQAERSTLLFARAPRPVAGGGVEFRTGDAAALSPELGSFTAVVLANLLDRLDDPLGCLRQFIDSTALLRPGGLLVVGSPWSWQPAFTDRQRWIGGADQSSEQALRRLLTESFDLVAESNEAGVMRDHRRHYEFFDADVTVWRKC</sequence>
<reference evidence="7 8" key="1">
    <citation type="submission" date="2016-12" db="EMBL/GenBank/DDBJ databases">
        <title>The draft genome sequence of Actinophytocola sp. 11-183.</title>
        <authorList>
            <person name="Wang W."/>
            <person name="Yuan L."/>
        </authorList>
    </citation>
    <scope>NUCLEOTIDE SEQUENCE [LARGE SCALE GENOMIC DNA]</scope>
    <source>
        <strain evidence="7 8">11-183</strain>
    </source>
</reference>
<dbReference type="InterPro" id="IPR051043">
    <property type="entry name" value="Sulfatase_Mod_Factor_Kinase"/>
</dbReference>
<protein>
    <submittedName>
        <fullName evidence="7">5-histidylcysteine sulfoxide synthase</fullName>
    </submittedName>
</protein>
<dbReference type="SUPFAM" id="SSF56436">
    <property type="entry name" value="C-type lectin-like"/>
    <property type="match status" value="1"/>
</dbReference>
<comment type="pathway">
    <text evidence="3">Amino-acid biosynthesis; ergothioneine biosynthesis.</text>
</comment>
<dbReference type="PANTHER" id="PTHR23150:SF26">
    <property type="entry name" value="GENERIC METHYLTRANSFERASE"/>
    <property type="match status" value="1"/>
</dbReference>
<dbReference type="Pfam" id="PF03781">
    <property type="entry name" value="FGE-sulfatase"/>
    <property type="match status" value="1"/>
</dbReference>
<dbReference type="GO" id="GO:0120147">
    <property type="term" value="F:formylglycine-generating oxidase activity"/>
    <property type="evidence" value="ECO:0007669"/>
    <property type="project" value="TreeGrafter"/>
</dbReference>
<dbReference type="OrthoDB" id="9768004at2"/>
<dbReference type="InterPro" id="IPR042095">
    <property type="entry name" value="SUMF_sf"/>
</dbReference>
<dbReference type="InterPro" id="IPR024775">
    <property type="entry name" value="DinB-like"/>
</dbReference>
<dbReference type="InterPro" id="IPR005532">
    <property type="entry name" value="SUMF_dom"/>
</dbReference>
<organism evidence="7 8">
    <name type="scientific">Actinophytocola xanthii</name>
    <dbReference type="NCBI Taxonomy" id="1912961"/>
    <lineage>
        <taxon>Bacteria</taxon>
        <taxon>Bacillati</taxon>
        <taxon>Actinomycetota</taxon>
        <taxon>Actinomycetes</taxon>
        <taxon>Pseudonocardiales</taxon>
        <taxon>Pseudonocardiaceae</taxon>
    </lineage>
</organism>
<evidence type="ECO:0000259" key="5">
    <source>
        <dbReference type="Pfam" id="PF03781"/>
    </source>
</evidence>
<keyword evidence="8" id="KW-1185">Reference proteome</keyword>
<dbReference type="Proteomes" id="UP000185596">
    <property type="component" value="Unassembled WGS sequence"/>
</dbReference>
<evidence type="ECO:0000256" key="3">
    <source>
        <dbReference type="ARBA" id="ARBA00037882"/>
    </source>
</evidence>
<dbReference type="Gene3D" id="3.90.1580.10">
    <property type="entry name" value="paralog of FGE (formylglycine-generating enzyme)"/>
    <property type="match status" value="1"/>
</dbReference>
<dbReference type="NCBIfam" id="TIGR04344">
    <property type="entry name" value="ovoA_Nterm"/>
    <property type="match status" value="1"/>
</dbReference>
<dbReference type="CDD" id="cd02440">
    <property type="entry name" value="AdoMet_MTases"/>
    <property type="match status" value="1"/>
</dbReference>
<keyword evidence="2" id="KW-0408">Iron</keyword>
<dbReference type="InterPro" id="IPR027577">
    <property type="entry name" value="OvoA_Nterm"/>
</dbReference>
<dbReference type="Gene3D" id="3.40.50.150">
    <property type="entry name" value="Vaccinia Virus protein VP39"/>
    <property type="match status" value="1"/>
</dbReference>
<dbReference type="InterPro" id="IPR016187">
    <property type="entry name" value="CTDL_fold"/>
</dbReference>
<dbReference type="EMBL" id="MSIE01000030">
    <property type="protein sequence ID" value="OLF16315.1"/>
    <property type="molecule type" value="Genomic_DNA"/>
</dbReference>
<evidence type="ECO:0000313" key="8">
    <source>
        <dbReference type="Proteomes" id="UP000185596"/>
    </source>
</evidence>
<dbReference type="SUPFAM" id="SSF53335">
    <property type="entry name" value="S-adenosyl-L-methionine-dependent methyltransferases"/>
    <property type="match status" value="1"/>
</dbReference>
<dbReference type="Pfam" id="PF12867">
    <property type="entry name" value="DinB_2"/>
    <property type="match status" value="1"/>
</dbReference>
<dbReference type="Pfam" id="PF13489">
    <property type="entry name" value="Methyltransf_23"/>
    <property type="match status" value="1"/>
</dbReference>
<feature type="domain" description="Sulfatase-modifying factor enzyme-like" evidence="5">
    <location>
        <begin position="253"/>
        <end position="521"/>
    </location>
</feature>
<dbReference type="PANTHER" id="PTHR23150">
    <property type="entry name" value="SULFATASE MODIFYING FACTOR 1, 2"/>
    <property type="match status" value="1"/>
</dbReference>
<evidence type="ECO:0000259" key="6">
    <source>
        <dbReference type="Pfam" id="PF12867"/>
    </source>
</evidence>
<feature type="domain" description="DinB-like" evidence="6">
    <location>
        <begin position="72"/>
        <end position="211"/>
    </location>
</feature>
<proteinExistence type="predicted"/>
<evidence type="ECO:0000313" key="7">
    <source>
        <dbReference type="EMBL" id="OLF16315.1"/>
    </source>
</evidence>